<dbReference type="Gene3D" id="3.40.50.720">
    <property type="entry name" value="NAD(P)-binding Rossmann-like Domain"/>
    <property type="match status" value="1"/>
</dbReference>
<comment type="caution">
    <text evidence="4">The sequence shown here is derived from an EMBL/GenBank/DDBJ whole genome shotgun (WGS) entry which is preliminary data.</text>
</comment>
<sequence>MGDSLAGKRVLVTQAGDFMGPVLAEVFREHGATVFADESSMEDPGAPQRAAEAAGPVDVLIANLGVPAPSTRAHEVGDAEWRHVFANIVDPLPRLFRAVLPGMLERRAGKIVVMGSATAFRGQKRTSTYAAARGAQVSYVRAVGAEVAASNVQVNLIAQNFVENPMYYGPEVQALPAFQRRLEREVPAGRLATPREDALFAVFLASSEVNFFAGQSFPFAGGWVS</sequence>
<keyword evidence="2" id="KW-0560">Oxidoreductase</keyword>
<evidence type="ECO:0000256" key="1">
    <source>
        <dbReference type="ARBA" id="ARBA00006484"/>
    </source>
</evidence>
<dbReference type="OrthoDB" id="9806974at2"/>
<dbReference type="SUPFAM" id="SSF51735">
    <property type="entry name" value="NAD(P)-binding Rossmann-fold domains"/>
    <property type="match status" value="1"/>
</dbReference>
<comment type="similarity">
    <text evidence="1">Belongs to the short-chain dehydrogenases/reductases (SDR) family.</text>
</comment>
<dbReference type="PRINTS" id="PR00081">
    <property type="entry name" value="GDHRDH"/>
</dbReference>
<proteinExistence type="inferred from homology"/>
<evidence type="ECO:0000256" key="3">
    <source>
        <dbReference type="ARBA" id="ARBA00023027"/>
    </source>
</evidence>
<dbReference type="Proteomes" id="UP000321548">
    <property type="component" value="Unassembled WGS sequence"/>
</dbReference>
<dbReference type="Pfam" id="PF13561">
    <property type="entry name" value="adh_short_C2"/>
    <property type="match status" value="1"/>
</dbReference>
<dbReference type="EMBL" id="VDUY01000001">
    <property type="protein sequence ID" value="TXL68990.1"/>
    <property type="molecule type" value="Genomic_DNA"/>
</dbReference>
<gene>
    <name evidence="4" type="ORF">FHP08_04295</name>
</gene>
<dbReference type="InterPro" id="IPR002347">
    <property type="entry name" value="SDR_fam"/>
</dbReference>
<keyword evidence="5" id="KW-1185">Reference proteome</keyword>
<name>A0A5C8P603_9BURK</name>
<reference evidence="4 5" key="1">
    <citation type="submission" date="2019-06" db="EMBL/GenBank/DDBJ databases">
        <title>Quisquiliibacterium sp. nov., isolated from a maize field.</title>
        <authorList>
            <person name="Lin S.-Y."/>
            <person name="Tsai C.-F."/>
            <person name="Young C.-C."/>
        </authorList>
    </citation>
    <scope>NUCLEOTIDE SEQUENCE [LARGE SCALE GENOMIC DNA]</scope>
    <source>
        <strain evidence="4 5">CC-CFT501</strain>
    </source>
</reference>
<evidence type="ECO:0000313" key="5">
    <source>
        <dbReference type="Proteomes" id="UP000321548"/>
    </source>
</evidence>
<keyword evidence="3" id="KW-0520">NAD</keyword>
<dbReference type="AlphaFoldDB" id="A0A5C8P603"/>
<dbReference type="InterPro" id="IPR051122">
    <property type="entry name" value="SDR_DHRS6-like"/>
</dbReference>
<evidence type="ECO:0000313" key="4">
    <source>
        <dbReference type="EMBL" id="TXL68990.1"/>
    </source>
</evidence>
<dbReference type="GO" id="GO:0016491">
    <property type="term" value="F:oxidoreductase activity"/>
    <property type="evidence" value="ECO:0007669"/>
    <property type="project" value="UniProtKB-KW"/>
</dbReference>
<dbReference type="PANTHER" id="PTHR43477:SF4">
    <property type="entry name" value="DEHYDROGENASE_REDUCTASE SDR FAMILY MEMBER 6"/>
    <property type="match status" value="1"/>
</dbReference>
<organism evidence="4 5">
    <name type="scientific">Zeimonas arvi</name>
    <dbReference type="NCBI Taxonomy" id="2498847"/>
    <lineage>
        <taxon>Bacteria</taxon>
        <taxon>Pseudomonadati</taxon>
        <taxon>Pseudomonadota</taxon>
        <taxon>Betaproteobacteria</taxon>
        <taxon>Burkholderiales</taxon>
        <taxon>Burkholderiaceae</taxon>
        <taxon>Zeimonas</taxon>
    </lineage>
</organism>
<dbReference type="InterPro" id="IPR036291">
    <property type="entry name" value="NAD(P)-bd_dom_sf"/>
</dbReference>
<protein>
    <submittedName>
        <fullName evidence="4">SDR family oxidoreductase</fullName>
    </submittedName>
</protein>
<evidence type="ECO:0000256" key="2">
    <source>
        <dbReference type="ARBA" id="ARBA00023002"/>
    </source>
</evidence>
<dbReference type="PANTHER" id="PTHR43477">
    <property type="entry name" value="DIHYDROANTICAPSIN 7-DEHYDROGENASE"/>
    <property type="match status" value="1"/>
</dbReference>
<dbReference type="PRINTS" id="PR00080">
    <property type="entry name" value="SDRFAMILY"/>
</dbReference>
<accession>A0A5C8P603</accession>